<dbReference type="RefSeq" id="XP_042637449.1">
    <property type="nucleotide sequence ID" value="XM_042781515.1"/>
</dbReference>
<reference evidence="2" key="1">
    <citation type="submission" date="2025-08" db="UniProtKB">
        <authorList>
            <consortium name="RefSeq"/>
        </authorList>
    </citation>
    <scope>IDENTIFICATION</scope>
</reference>
<gene>
    <name evidence="2" type="primary">BATF2</name>
</gene>
<accession>A0AC54Z946</accession>
<organism evidence="1 2">
    <name type="scientific">Orycteropus afer afer</name>
    <dbReference type="NCBI Taxonomy" id="1230840"/>
    <lineage>
        <taxon>Eukaryota</taxon>
        <taxon>Metazoa</taxon>
        <taxon>Chordata</taxon>
        <taxon>Craniata</taxon>
        <taxon>Vertebrata</taxon>
        <taxon>Euteleostomi</taxon>
        <taxon>Mammalia</taxon>
        <taxon>Eutheria</taxon>
        <taxon>Afrotheria</taxon>
        <taxon>Tubulidentata</taxon>
        <taxon>Orycteropodidae</taxon>
        <taxon>Orycteropus</taxon>
    </lineage>
</organism>
<dbReference type="Proteomes" id="UP000694850">
    <property type="component" value="Unplaced"/>
</dbReference>
<protein>
    <submittedName>
        <fullName evidence="2">Basic leucine zipper transcriptional factor ATF-like 2</fullName>
    </submittedName>
</protein>
<evidence type="ECO:0000313" key="2">
    <source>
        <dbReference type="RefSeq" id="XP_042637449.1"/>
    </source>
</evidence>
<proteinExistence type="predicted"/>
<keyword evidence="1" id="KW-1185">Reference proteome</keyword>
<sequence>MAARGTIAAARFLKSRAQGGHSTVRDAPDPERAAPLPDQAMHLCRNHGLLAGVDPKECQRQLKRKQKNRAAAQRSRQKHTDKADTLHQSLCSVDTASLSAPGPPPGQPGPRGCMGQPSLFQAPVSPTLAEHLPPALQHHEAPGLLTSPVPSKSLAPAAAPAPPAQLPSTTCSSFLGPSLEPRALLPSPPALTAPLQPLGQEHPTGGKLGSSPYSPLAPLGLTRLQSGEPTPAPAFSAADWQGLGVGTSPHPLPAFSLLSSAHICF</sequence>
<evidence type="ECO:0000313" key="1">
    <source>
        <dbReference type="Proteomes" id="UP000694850"/>
    </source>
</evidence>
<name>A0AC54Z946_ORYAF</name>